<evidence type="ECO:0000256" key="1">
    <source>
        <dbReference type="ARBA" id="ARBA00009437"/>
    </source>
</evidence>
<proteinExistence type="inferred from homology"/>
<reference evidence="6" key="1">
    <citation type="submission" date="2022-08" db="EMBL/GenBank/DDBJ databases">
        <authorList>
            <person name="Li F."/>
        </authorList>
    </citation>
    <scope>NUCLEOTIDE SEQUENCE</scope>
    <source>
        <strain evidence="6">MQZ15Z-1</strain>
    </source>
</reference>
<dbReference type="InterPro" id="IPR000847">
    <property type="entry name" value="LysR_HTH_N"/>
</dbReference>
<dbReference type="InterPro" id="IPR050950">
    <property type="entry name" value="HTH-type_LysR_regulators"/>
</dbReference>
<evidence type="ECO:0000256" key="2">
    <source>
        <dbReference type="ARBA" id="ARBA00023015"/>
    </source>
</evidence>
<evidence type="ECO:0000259" key="5">
    <source>
        <dbReference type="PROSITE" id="PS50931"/>
    </source>
</evidence>
<organism evidence="6 7">
    <name type="scientific">Ancylobacter mangrovi</name>
    <dbReference type="NCBI Taxonomy" id="2972472"/>
    <lineage>
        <taxon>Bacteria</taxon>
        <taxon>Pseudomonadati</taxon>
        <taxon>Pseudomonadota</taxon>
        <taxon>Alphaproteobacteria</taxon>
        <taxon>Hyphomicrobiales</taxon>
        <taxon>Xanthobacteraceae</taxon>
        <taxon>Ancylobacter</taxon>
    </lineage>
</organism>
<keyword evidence="4" id="KW-0804">Transcription</keyword>
<name>A0A9X2PES1_9HYPH</name>
<evidence type="ECO:0000256" key="4">
    <source>
        <dbReference type="ARBA" id="ARBA00023163"/>
    </source>
</evidence>
<keyword evidence="2" id="KW-0805">Transcription regulation</keyword>
<dbReference type="InterPro" id="IPR036388">
    <property type="entry name" value="WH-like_DNA-bd_sf"/>
</dbReference>
<feature type="domain" description="HTH lysR-type" evidence="5">
    <location>
        <begin position="23"/>
        <end position="80"/>
    </location>
</feature>
<dbReference type="Proteomes" id="UP001151088">
    <property type="component" value="Unassembled WGS sequence"/>
</dbReference>
<dbReference type="Pfam" id="PF03466">
    <property type="entry name" value="LysR_substrate"/>
    <property type="match status" value="1"/>
</dbReference>
<dbReference type="CDD" id="cd08421">
    <property type="entry name" value="PBP2_LTTR_like_1"/>
    <property type="match status" value="1"/>
</dbReference>
<keyword evidence="3" id="KW-0238">DNA-binding</keyword>
<accession>A0A9X2PES1</accession>
<comment type="caution">
    <text evidence="6">The sequence shown here is derived from an EMBL/GenBank/DDBJ whole genome shotgun (WGS) entry which is preliminary data.</text>
</comment>
<gene>
    <name evidence="6" type="ORF">NVS89_13195</name>
</gene>
<evidence type="ECO:0000313" key="6">
    <source>
        <dbReference type="EMBL" id="MCS0496054.1"/>
    </source>
</evidence>
<dbReference type="PROSITE" id="PS50931">
    <property type="entry name" value="HTH_LYSR"/>
    <property type="match status" value="1"/>
</dbReference>
<evidence type="ECO:0000313" key="7">
    <source>
        <dbReference type="Proteomes" id="UP001151088"/>
    </source>
</evidence>
<dbReference type="InterPro" id="IPR036390">
    <property type="entry name" value="WH_DNA-bd_sf"/>
</dbReference>
<keyword evidence="7" id="KW-1185">Reference proteome</keyword>
<dbReference type="PANTHER" id="PTHR30419:SF2">
    <property type="entry name" value="LYSR FAMILY TRANSCRIPTIONAL REGULATOR"/>
    <property type="match status" value="1"/>
</dbReference>
<dbReference type="InterPro" id="IPR005119">
    <property type="entry name" value="LysR_subst-bd"/>
</dbReference>
<dbReference type="GO" id="GO:0005829">
    <property type="term" value="C:cytosol"/>
    <property type="evidence" value="ECO:0007669"/>
    <property type="project" value="TreeGrafter"/>
</dbReference>
<dbReference type="GO" id="GO:0003677">
    <property type="term" value="F:DNA binding"/>
    <property type="evidence" value="ECO:0007669"/>
    <property type="project" value="UniProtKB-KW"/>
</dbReference>
<dbReference type="AlphaFoldDB" id="A0A9X2PES1"/>
<sequence>MSQPEAVPTETSVPAMQQVLRRLDLTSLRLFIAIGEEGSLTRAAAREGIAASAVSKRLADLEEILGVALFERLARGMALTPAGETLLHHARVTMRTIEKMGMELGEYSLGVRGHVRMLANLSAIVQFLPEDLPSFLERHSLLRFDLQECPSSEVVRGIEEGAADIGICAGDIESRALETFRYRRDRLVVVVHRDHPLAVRDEVHFEETLDHDYIGLHAASSIFLRSQYAANLAGRSIRLRVHVPGFDAVCRMVQANMGIGLIPDRAFEILGKGMGLKAIPLRDRWGQRQLKLVVREVQALPPTARLMLEHLRAKDRPERRGRRTVG</sequence>
<comment type="similarity">
    <text evidence="1">Belongs to the LysR transcriptional regulatory family.</text>
</comment>
<dbReference type="FunFam" id="1.10.10.10:FF:000001">
    <property type="entry name" value="LysR family transcriptional regulator"/>
    <property type="match status" value="1"/>
</dbReference>
<dbReference type="Gene3D" id="3.40.190.290">
    <property type="match status" value="1"/>
</dbReference>
<dbReference type="SUPFAM" id="SSF53850">
    <property type="entry name" value="Periplasmic binding protein-like II"/>
    <property type="match status" value="1"/>
</dbReference>
<dbReference type="RefSeq" id="WP_258733214.1">
    <property type="nucleotide sequence ID" value="NZ_JANTHZ010000005.1"/>
</dbReference>
<dbReference type="SUPFAM" id="SSF46785">
    <property type="entry name" value="Winged helix' DNA-binding domain"/>
    <property type="match status" value="1"/>
</dbReference>
<dbReference type="PANTHER" id="PTHR30419">
    <property type="entry name" value="HTH-TYPE TRANSCRIPTIONAL REGULATOR YBHD"/>
    <property type="match status" value="1"/>
</dbReference>
<protein>
    <submittedName>
        <fullName evidence="6">LysR family transcriptional regulator</fullName>
    </submittedName>
</protein>
<dbReference type="Pfam" id="PF00126">
    <property type="entry name" value="HTH_1"/>
    <property type="match status" value="1"/>
</dbReference>
<dbReference type="Gene3D" id="1.10.10.10">
    <property type="entry name" value="Winged helix-like DNA-binding domain superfamily/Winged helix DNA-binding domain"/>
    <property type="match status" value="1"/>
</dbReference>
<dbReference type="EMBL" id="JANTHZ010000005">
    <property type="protein sequence ID" value="MCS0496054.1"/>
    <property type="molecule type" value="Genomic_DNA"/>
</dbReference>
<dbReference type="GO" id="GO:0003700">
    <property type="term" value="F:DNA-binding transcription factor activity"/>
    <property type="evidence" value="ECO:0007669"/>
    <property type="project" value="InterPro"/>
</dbReference>
<evidence type="ECO:0000256" key="3">
    <source>
        <dbReference type="ARBA" id="ARBA00023125"/>
    </source>
</evidence>